<proteinExistence type="predicted"/>
<evidence type="ECO:0000313" key="4">
    <source>
        <dbReference type="Proteomes" id="UP000498740"/>
    </source>
</evidence>
<accession>A0A7J0D632</accession>
<evidence type="ECO:0000313" key="1">
    <source>
        <dbReference type="EMBL" id="GFN09693.1"/>
    </source>
</evidence>
<dbReference type="RefSeq" id="WP_032760748.1">
    <property type="nucleotide sequence ID" value="NZ_BMUG01000025.1"/>
</dbReference>
<sequence length="159" mass="17156">MPTRPLPHDSYANAVMAALSAEGLLSAADSWTAYDCDNGEVMMMEIVIALDPDRARAAGYDHGVTLLWNHTRRSWEYGPAQHGRQLRYVADFITGTPVAEPTDIVRAARILLDPDDNLAALPIAGTSRPPAQTITPLLQAVLDEGGVDEGLARDLSAYT</sequence>
<protein>
    <submittedName>
        <fullName evidence="3">Uncharacterized protein</fullName>
    </submittedName>
</protein>
<comment type="caution">
    <text evidence="3">The sequence shown here is derived from an EMBL/GenBank/DDBJ whole genome shotgun (WGS) entry which is preliminary data.</text>
</comment>
<gene>
    <name evidence="1" type="ORF">Smic_82490</name>
    <name evidence="2" type="ORF">Smic_84820</name>
    <name evidence="3" type="ORF">Smic_87470</name>
</gene>
<dbReference type="Proteomes" id="UP000498740">
    <property type="component" value="Unassembled WGS sequence"/>
</dbReference>
<dbReference type="EMBL" id="BLWD01000003">
    <property type="protein sequence ID" value="GFN09693.1"/>
    <property type="molecule type" value="Genomic_DNA"/>
</dbReference>
<evidence type="ECO:0000313" key="2">
    <source>
        <dbReference type="EMBL" id="GFN09926.1"/>
    </source>
</evidence>
<organism evidence="3 4">
    <name type="scientific">Streptomyces microflavus</name>
    <name type="common">Streptomyces lipmanii</name>
    <dbReference type="NCBI Taxonomy" id="1919"/>
    <lineage>
        <taxon>Bacteria</taxon>
        <taxon>Bacillati</taxon>
        <taxon>Actinomycetota</taxon>
        <taxon>Actinomycetes</taxon>
        <taxon>Kitasatosporales</taxon>
        <taxon>Streptomycetaceae</taxon>
        <taxon>Streptomyces</taxon>
    </lineage>
</organism>
<dbReference type="EMBL" id="BLWD01000003">
    <property type="protein sequence ID" value="GFN09926.1"/>
    <property type="molecule type" value="Genomic_DNA"/>
</dbReference>
<name>A0A7J0D632_STRMI</name>
<reference evidence="3 4" key="1">
    <citation type="submission" date="2020-05" db="EMBL/GenBank/DDBJ databases">
        <title>Whole genome shotgun sequence of Streptomyces microflavus NBRC 13062.</title>
        <authorList>
            <person name="Komaki H."/>
            <person name="Tamura T."/>
        </authorList>
    </citation>
    <scope>NUCLEOTIDE SEQUENCE [LARGE SCALE GENOMIC DNA]</scope>
    <source>
        <strain evidence="3 4">NBRC 13062</strain>
    </source>
</reference>
<dbReference type="AlphaFoldDB" id="A0A7J0D632"/>
<evidence type="ECO:0000313" key="3">
    <source>
        <dbReference type="EMBL" id="GFN10191.1"/>
    </source>
</evidence>
<dbReference type="EMBL" id="BLWD01000005">
    <property type="protein sequence ID" value="GFN10191.1"/>
    <property type="molecule type" value="Genomic_DNA"/>
</dbReference>